<dbReference type="InterPro" id="IPR025459">
    <property type="entry name" value="DUF4279"/>
</dbReference>
<dbReference type="Proteomes" id="UP000694257">
    <property type="component" value="Chromosome"/>
</dbReference>
<dbReference type="EMBL" id="CP078145">
    <property type="protein sequence ID" value="QXN93455.1"/>
    <property type="molecule type" value="Genomic_DNA"/>
</dbReference>
<accession>A0ABX8RYL7</accession>
<evidence type="ECO:0000313" key="3">
    <source>
        <dbReference type="Proteomes" id="UP000694257"/>
    </source>
</evidence>
<dbReference type="RefSeq" id="WP_218475486.1">
    <property type="nucleotide sequence ID" value="NZ_BAABJN010000001.1"/>
</dbReference>
<keyword evidence="3" id="KW-1185">Reference proteome</keyword>
<name>A0ABX8RYL7_NOCIO</name>
<protein>
    <submittedName>
        <fullName evidence="2">DUF4279 domain-containing protein</fullName>
    </submittedName>
</protein>
<sequence>MKSDTLSAVEMAARMQMDPDEVMVMGGRSAEHWVPRCYAWKIIRRSTESVDDQIAHLVDRLKPVRSMCAPGDVVDPVGDRNGVDRDRSDADVHQAGVSAGREVRRSQLVIDAIRNLSGVE</sequence>
<proteinExistence type="predicted"/>
<gene>
    <name evidence="2" type="ORF">KV110_10425</name>
</gene>
<organism evidence="2 3">
    <name type="scientific">Nocardia iowensis</name>
    <dbReference type="NCBI Taxonomy" id="204891"/>
    <lineage>
        <taxon>Bacteria</taxon>
        <taxon>Bacillati</taxon>
        <taxon>Actinomycetota</taxon>
        <taxon>Actinomycetes</taxon>
        <taxon>Mycobacteriales</taxon>
        <taxon>Nocardiaceae</taxon>
        <taxon>Nocardia</taxon>
    </lineage>
</organism>
<evidence type="ECO:0000256" key="1">
    <source>
        <dbReference type="SAM" id="MobiDB-lite"/>
    </source>
</evidence>
<reference evidence="2 3" key="1">
    <citation type="submission" date="2021-07" db="EMBL/GenBank/DDBJ databases">
        <title>Whole Genome Sequence of Nocardia Iowensis.</title>
        <authorList>
            <person name="Lamm A."/>
            <person name="Collins-Fairclough A.M."/>
            <person name="Bunk B."/>
            <person name="Sproer C."/>
        </authorList>
    </citation>
    <scope>NUCLEOTIDE SEQUENCE [LARGE SCALE GENOMIC DNA]</scope>
    <source>
        <strain evidence="2 3">NRRL 5646</strain>
    </source>
</reference>
<evidence type="ECO:0000313" key="2">
    <source>
        <dbReference type="EMBL" id="QXN93455.1"/>
    </source>
</evidence>
<feature type="region of interest" description="Disordered" evidence="1">
    <location>
        <begin position="70"/>
        <end position="98"/>
    </location>
</feature>
<feature type="compositionally biased region" description="Basic and acidic residues" evidence="1">
    <location>
        <begin position="77"/>
        <end position="92"/>
    </location>
</feature>
<dbReference type="Pfam" id="PF14106">
    <property type="entry name" value="DUF4279"/>
    <property type="match status" value="1"/>
</dbReference>